<dbReference type="NCBIfam" id="TIGR03025">
    <property type="entry name" value="EPS_sugtrans"/>
    <property type="match status" value="1"/>
</dbReference>
<evidence type="ECO:0000256" key="7">
    <source>
        <dbReference type="SAM" id="Phobius"/>
    </source>
</evidence>
<accession>A0A1U7HKA6</accession>
<comment type="caution">
    <text evidence="9">The sequence shown here is derived from an EMBL/GenBank/DDBJ whole genome shotgun (WGS) entry which is preliminary data.</text>
</comment>
<dbReference type="Proteomes" id="UP000185984">
    <property type="component" value="Unassembled WGS sequence"/>
</dbReference>
<dbReference type="RefSeq" id="WP_073550741.1">
    <property type="nucleotide sequence ID" value="NZ_CAWMVK010000006.1"/>
</dbReference>
<keyword evidence="5 7" id="KW-1133">Transmembrane helix</keyword>
<reference evidence="9 10" key="1">
    <citation type="submission" date="2016-11" db="EMBL/GenBank/DDBJ databases">
        <title>Draft Genome Sequences of Nine Cyanobacterial Strains from Diverse Habitats.</title>
        <authorList>
            <person name="Zhu T."/>
            <person name="Hou S."/>
            <person name="Lu X."/>
            <person name="Hess W.R."/>
        </authorList>
    </citation>
    <scope>NUCLEOTIDE SEQUENCE [LARGE SCALE GENOMIC DNA]</scope>
    <source>
        <strain evidence="9 10">5.2 s.c.1</strain>
    </source>
</reference>
<name>A0A1U7HKA6_9CHRO</name>
<dbReference type="AlphaFoldDB" id="A0A1U7HKA6"/>
<feature type="domain" description="Bacterial sugar transferase" evidence="8">
    <location>
        <begin position="39"/>
        <end position="231"/>
    </location>
</feature>
<dbReference type="STRING" id="247279.NIES1031_17265"/>
<proteinExistence type="inferred from homology"/>
<dbReference type="Pfam" id="PF02397">
    <property type="entry name" value="Bac_transf"/>
    <property type="match status" value="1"/>
</dbReference>
<evidence type="ECO:0000256" key="4">
    <source>
        <dbReference type="ARBA" id="ARBA00022692"/>
    </source>
</evidence>
<keyword evidence="10" id="KW-1185">Reference proteome</keyword>
<evidence type="ECO:0000256" key="2">
    <source>
        <dbReference type="ARBA" id="ARBA00006464"/>
    </source>
</evidence>
<keyword evidence="4 7" id="KW-0812">Transmembrane</keyword>
<dbReference type="GO" id="GO:0016780">
    <property type="term" value="F:phosphotransferase activity, for other substituted phosphate groups"/>
    <property type="evidence" value="ECO:0007669"/>
    <property type="project" value="TreeGrafter"/>
</dbReference>
<dbReference type="PANTHER" id="PTHR30576">
    <property type="entry name" value="COLANIC BIOSYNTHESIS UDP-GLUCOSE LIPID CARRIER TRANSFERASE"/>
    <property type="match status" value="1"/>
</dbReference>
<evidence type="ECO:0000313" key="10">
    <source>
        <dbReference type="Proteomes" id="UP000185984"/>
    </source>
</evidence>
<evidence type="ECO:0000313" key="9">
    <source>
        <dbReference type="EMBL" id="OKH24030.1"/>
    </source>
</evidence>
<evidence type="ECO:0000256" key="3">
    <source>
        <dbReference type="ARBA" id="ARBA00022679"/>
    </source>
</evidence>
<dbReference type="InterPro" id="IPR003362">
    <property type="entry name" value="Bact_transf"/>
</dbReference>
<evidence type="ECO:0000256" key="6">
    <source>
        <dbReference type="ARBA" id="ARBA00023136"/>
    </source>
</evidence>
<comment type="similarity">
    <text evidence="2">Belongs to the bacterial sugar transferase family.</text>
</comment>
<feature type="transmembrane region" description="Helical" evidence="7">
    <location>
        <begin position="41"/>
        <end position="65"/>
    </location>
</feature>
<dbReference type="OrthoDB" id="570875at2"/>
<sequence length="237" mass="27404">MSSPNFIPSASSEVRVSSLYSDQILQARSWFYTVQFVGKRIIDFCGAGLGVVLLSPLLLTIALLIRLDSKGPIFFRQYRMGRGEKTFVIWKFRTMEVNAEEKLKELEQLNESEGGVLFKMKEDPRITRVGKFLRRTSLDELPQLFNVLQGSMSLVGPRPLQLRDYYLAMNDYRENMLQRAAMLPGVTGLWQVSGRSEVTFKDMLQMDLLYQNNWCLWLDIRILWQTVLVVLSRKGAY</sequence>
<dbReference type="EMBL" id="MRCC01000014">
    <property type="protein sequence ID" value="OKH24030.1"/>
    <property type="molecule type" value="Genomic_DNA"/>
</dbReference>
<dbReference type="InterPro" id="IPR017475">
    <property type="entry name" value="EPS_sugar_tfrase"/>
</dbReference>
<keyword evidence="6 7" id="KW-0472">Membrane</keyword>
<dbReference type="GO" id="GO:0016020">
    <property type="term" value="C:membrane"/>
    <property type="evidence" value="ECO:0007669"/>
    <property type="project" value="UniProtKB-SubCell"/>
</dbReference>
<evidence type="ECO:0000256" key="1">
    <source>
        <dbReference type="ARBA" id="ARBA00004141"/>
    </source>
</evidence>
<keyword evidence="3 9" id="KW-0808">Transferase</keyword>
<evidence type="ECO:0000259" key="8">
    <source>
        <dbReference type="Pfam" id="PF02397"/>
    </source>
</evidence>
<organism evidence="9 10">
    <name type="scientific">Chroogloeocystis siderophila 5.2 s.c.1</name>
    <dbReference type="NCBI Taxonomy" id="247279"/>
    <lineage>
        <taxon>Bacteria</taxon>
        <taxon>Bacillati</taxon>
        <taxon>Cyanobacteriota</taxon>
        <taxon>Cyanophyceae</taxon>
        <taxon>Oscillatoriophycideae</taxon>
        <taxon>Chroococcales</taxon>
        <taxon>Chroococcaceae</taxon>
        <taxon>Chroogloeocystis</taxon>
    </lineage>
</organism>
<comment type="subcellular location">
    <subcellularLocation>
        <location evidence="1">Membrane</location>
        <topology evidence="1">Multi-pass membrane protein</topology>
    </subcellularLocation>
</comment>
<dbReference type="PANTHER" id="PTHR30576:SF23">
    <property type="entry name" value="GLUCOSYLTRANSFERASE"/>
    <property type="match status" value="1"/>
</dbReference>
<protein>
    <submittedName>
        <fullName evidence="9">UDP-phosphate galactose phosphotransferase</fullName>
    </submittedName>
</protein>
<gene>
    <name evidence="9" type="ORF">NIES1031_17265</name>
</gene>
<evidence type="ECO:0000256" key="5">
    <source>
        <dbReference type="ARBA" id="ARBA00022989"/>
    </source>
</evidence>